<dbReference type="GeneTree" id="ENSGT00940000157269"/>
<dbReference type="GO" id="GO:0004713">
    <property type="term" value="F:protein tyrosine kinase activity"/>
    <property type="evidence" value="ECO:0007669"/>
    <property type="project" value="InterPro"/>
</dbReference>
<feature type="region of interest" description="Disordered" evidence="1">
    <location>
        <begin position="95"/>
        <end position="118"/>
    </location>
</feature>
<dbReference type="GO" id="GO:0005925">
    <property type="term" value="C:focal adhesion"/>
    <property type="evidence" value="ECO:0007669"/>
    <property type="project" value="InterPro"/>
</dbReference>
<accession>A0A8C4ITM7</accession>
<evidence type="ECO:0000313" key="4">
    <source>
        <dbReference type="Proteomes" id="UP000694389"/>
    </source>
</evidence>
<dbReference type="InterPro" id="IPR036137">
    <property type="entry name" value="Focal_adhe_kin_target_dom_sf"/>
</dbReference>
<proteinExistence type="predicted"/>
<organism evidence="3 4">
    <name type="scientific">Dicentrarchus labrax</name>
    <name type="common">European seabass</name>
    <name type="synonym">Morone labrax</name>
    <dbReference type="NCBI Taxonomy" id="13489"/>
    <lineage>
        <taxon>Eukaryota</taxon>
        <taxon>Metazoa</taxon>
        <taxon>Chordata</taxon>
        <taxon>Craniata</taxon>
        <taxon>Vertebrata</taxon>
        <taxon>Euteleostomi</taxon>
        <taxon>Actinopterygii</taxon>
        <taxon>Neopterygii</taxon>
        <taxon>Teleostei</taxon>
        <taxon>Neoteleostei</taxon>
        <taxon>Acanthomorphata</taxon>
        <taxon>Eupercaria</taxon>
        <taxon>Moronidae</taxon>
        <taxon>Dicentrarchus</taxon>
    </lineage>
</organism>
<feature type="compositionally biased region" description="Basic and acidic residues" evidence="1">
    <location>
        <begin position="102"/>
        <end position="118"/>
    </location>
</feature>
<evidence type="ECO:0000256" key="1">
    <source>
        <dbReference type="SAM" id="MobiDB-lite"/>
    </source>
</evidence>
<dbReference type="AlphaFoldDB" id="A0A8C4ITM7"/>
<evidence type="ECO:0000313" key="3">
    <source>
        <dbReference type="Ensembl" id="ENSDLAP00005061845.2"/>
    </source>
</evidence>
<keyword evidence="4" id="KW-1185">Reference proteome</keyword>
<dbReference type="SUPFAM" id="SSF68993">
    <property type="entry name" value="FAT domain of focal adhesion kinase"/>
    <property type="match status" value="1"/>
</dbReference>
<protein>
    <recommendedName>
        <fullName evidence="2">Focal AT domain-containing protein</fullName>
    </recommendedName>
</protein>
<feature type="domain" description="Focal AT" evidence="2">
    <location>
        <begin position="16"/>
        <end position="105"/>
    </location>
</feature>
<dbReference type="Gene3D" id="1.20.120.330">
    <property type="entry name" value="Nucleotidyltransferases domain 2"/>
    <property type="match status" value="1"/>
</dbReference>
<dbReference type="InterPro" id="IPR005189">
    <property type="entry name" value="Focal_adhesion_kin_target_dom"/>
</dbReference>
<reference evidence="3" key="1">
    <citation type="submission" date="2025-08" db="UniProtKB">
        <authorList>
            <consortium name="Ensembl"/>
        </authorList>
    </citation>
    <scope>IDENTIFICATION</scope>
</reference>
<dbReference type="Proteomes" id="UP000694389">
    <property type="component" value="Unassembled WGS sequence"/>
</dbReference>
<dbReference type="Ensembl" id="ENSDLAT00005065481.2">
    <property type="protein sequence ID" value="ENSDLAP00005061845.2"/>
    <property type="gene ID" value="ENSDLAG00005025856.2"/>
</dbReference>
<dbReference type="GO" id="GO:0007172">
    <property type="term" value="P:signal complex assembly"/>
    <property type="evidence" value="ECO:0007669"/>
    <property type="project" value="InterPro"/>
</dbReference>
<dbReference type="Pfam" id="PF03623">
    <property type="entry name" value="Focal_AT"/>
    <property type="match status" value="1"/>
</dbReference>
<reference evidence="3" key="2">
    <citation type="submission" date="2025-09" db="UniProtKB">
        <authorList>
            <consortium name="Ensembl"/>
        </authorList>
    </citation>
    <scope>IDENTIFICATION</scope>
</reference>
<evidence type="ECO:0000259" key="2">
    <source>
        <dbReference type="Pfam" id="PF03623"/>
    </source>
</evidence>
<name>A0A8C4ITM7_DICLA</name>
<sequence>SFFPPPSHPPPVFASLPQAVGITLRSLIQRVDKILPYLHSSVTTEIKGTKKLLNKDLAELINKMRLAQQNSITSLREECQREMLAATHTLALDSKNLLDPVDQAKPKPASQDEDHSGE</sequence>